<dbReference type="InterPro" id="IPR036291">
    <property type="entry name" value="NAD(P)-bd_dom_sf"/>
</dbReference>
<evidence type="ECO:0000259" key="2">
    <source>
        <dbReference type="Pfam" id="PF01408"/>
    </source>
</evidence>
<sequence>MERLGVGIVGFGFIGRVHALAFSALPFYYSDLPFLPEIRGICTSREETATKAKEETGIPFATHRIEELLERKDIDVVVVATPNALHLPVVEQAANARKHIYCDKPLALNLREAERIQEIVTQSRVTFGMAFQNRFIPAILRARELIREGFLGEVIRVRAQYLHSGYNDPRRPMSWRLRKDLSGGGALADLGSHLIDLVHYLLGTFAVTGARGKTFITKRPRNPEGEDFEEVLVDDWAEVSGVLANGAPLTIEASRFATGSCDELRLEIEGMEGAIRFNSMQPNFLEVYDARDRGGPYGGNRGFKLIESVHQYPYPNRIPGKFAIGWVRPHIACAHDFLLRIAGQPSLGATVADGVFVQGVLESAYALSGY</sequence>
<protein>
    <submittedName>
        <fullName evidence="4">Gfo/Idh/MocA family oxidoreductase</fullName>
    </submittedName>
</protein>
<gene>
    <name evidence="4" type="ORF">ENU96_09140</name>
</gene>
<reference evidence="4" key="1">
    <citation type="journal article" date="2020" name="mSystems">
        <title>Genome- and Community-Level Interaction Insights into Carbon Utilization and Element Cycling Functions of Hydrothermarchaeota in Hydrothermal Sediment.</title>
        <authorList>
            <person name="Zhou Z."/>
            <person name="Liu Y."/>
            <person name="Xu W."/>
            <person name="Pan J."/>
            <person name="Luo Z.H."/>
            <person name="Li M."/>
        </authorList>
    </citation>
    <scope>NUCLEOTIDE SEQUENCE [LARGE SCALE GENOMIC DNA]</scope>
    <source>
        <strain evidence="4">SpSt-716</strain>
    </source>
</reference>
<dbReference type="PANTHER" id="PTHR43818">
    <property type="entry name" value="BCDNA.GH03377"/>
    <property type="match status" value="1"/>
</dbReference>
<dbReference type="InterPro" id="IPR055170">
    <property type="entry name" value="GFO_IDH_MocA-like_dom"/>
</dbReference>
<dbReference type="AlphaFoldDB" id="A0A7V3YNA3"/>
<proteinExistence type="predicted"/>
<evidence type="ECO:0000259" key="3">
    <source>
        <dbReference type="Pfam" id="PF22725"/>
    </source>
</evidence>
<feature type="domain" description="Gfo/Idh/MocA-like oxidoreductase N-terminal" evidence="2">
    <location>
        <begin position="5"/>
        <end position="130"/>
    </location>
</feature>
<comment type="caution">
    <text evidence="4">The sequence shown here is derived from an EMBL/GenBank/DDBJ whole genome shotgun (WGS) entry which is preliminary data.</text>
</comment>
<dbReference type="InterPro" id="IPR000683">
    <property type="entry name" value="Gfo/Idh/MocA-like_OxRdtase_N"/>
</dbReference>
<dbReference type="EMBL" id="DTEN01000368">
    <property type="protein sequence ID" value="HGI75822.1"/>
    <property type="molecule type" value="Genomic_DNA"/>
</dbReference>
<dbReference type="SUPFAM" id="SSF51735">
    <property type="entry name" value="NAD(P)-binding Rossmann-fold domains"/>
    <property type="match status" value="1"/>
</dbReference>
<dbReference type="GO" id="GO:0016491">
    <property type="term" value="F:oxidoreductase activity"/>
    <property type="evidence" value="ECO:0007669"/>
    <property type="project" value="UniProtKB-KW"/>
</dbReference>
<accession>A0A7V3YNA3</accession>
<organism evidence="4">
    <name type="scientific">Candidatus Caldatribacterium californiense</name>
    <dbReference type="NCBI Taxonomy" id="1454726"/>
    <lineage>
        <taxon>Bacteria</taxon>
        <taxon>Pseudomonadati</taxon>
        <taxon>Atribacterota</taxon>
        <taxon>Atribacteria</taxon>
        <taxon>Atribacterales</taxon>
        <taxon>Candidatus Caldatribacteriaceae</taxon>
        <taxon>Candidatus Caldatribacterium</taxon>
    </lineage>
</organism>
<name>A0A7V3YNA3_9BACT</name>
<dbReference type="SUPFAM" id="SSF55347">
    <property type="entry name" value="Glyceraldehyde-3-phosphate dehydrogenase-like, C-terminal domain"/>
    <property type="match status" value="1"/>
</dbReference>
<dbReference type="Pfam" id="PF01408">
    <property type="entry name" value="GFO_IDH_MocA"/>
    <property type="match status" value="1"/>
</dbReference>
<dbReference type="Pfam" id="PF22725">
    <property type="entry name" value="GFO_IDH_MocA_C3"/>
    <property type="match status" value="1"/>
</dbReference>
<dbReference type="Gene3D" id="3.40.50.720">
    <property type="entry name" value="NAD(P)-binding Rossmann-like Domain"/>
    <property type="match status" value="1"/>
</dbReference>
<dbReference type="GO" id="GO:0000166">
    <property type="term" value="F:nucleotide binding"/>
    <property type="evidence" value="ECO:0007669"/>
    <property type="project" value="InterPro"/>
</dbReference>
<evidence type="ECO:0000256" key="1">
    <source>
        <dbReference type="ARBA" id="ARBA00023002"/>
    </source>
</evidence>
<dbReference type="PANTHER" id="PTHR43818:SF11">
    <property type="entry name" value="BCDNA.GH03377"/>
    <property type="match status" value="1"/>
</dbReference>
<evidence type="ECO:0000313" key="4">
    <source>
        <dbReference type="EMBL" id="HGI75822.1"/>
    </source>
</evidence>
<dbReference type="InterPro" id="IPR050463">
    <property type="entry name" value="Gfo/Idh/MocA_oxidrdct_glycsds"/>
</dbReference>
<dbReference type="Gene3D" id="3.30.360.10">
    <property type="entry name" value="Dihydrodipicolinate Reductase, domain 2"/>
    <property type="match status" value="1"/>
</dbReference>
<feature type="domain" description="GFO/IDH/MocA-like oxidoreductase" evidence="3">
    <location>
        <begin position="140"/>
        <end position="276"/>
    </location>
</feature>
<keyword evidence="1" id="KW-0560">Oxidoreductase</keyword>